<dbReference type="AlphaFoldDB" id="A0A8C4YFW4"/>
<dbReference type="InterPro" id="IPR045860">
    <property type="entry name" value="Snake_toxin-like_sf"/>
</dbReference>
<dbReference type="Ensembl" id="ENSGEVT00005026130.1">
    <property type="protein sequence ID" value="ENSGEVP00005024854.1"/>
    <property type="gene ID" value="ENSGEVG00005017625.1"/>
</dbReference>
<proteinExistence type="predicted"/>
<dbReference type="OrthoDB" id="9046871at2759"/>
<dbReference type="GO" id="GO:0030154">
    <property type="term" value="P:cell differentiation"/>
    <property type="evidence" value="ECO:0007669"/>
    <property type="project" value="UniProtKB-ARBA"/>
</dbReference>
<accession>A0A8C4YFW4</accession>
<dbReference type="Gene3D" id="2.10.60.10">
    <property type="entry name" value="CD59"/>
    <property type="match status" value="1"/>
</dbReference>
<dbReference type="Proteomes" id="UP000694390">
    <property type="component" value="Chromosome 2"/>
</dbReference>
<reference evidence="3" key="1">
    <citation type="submission" date="2019-06" db="EMBL/GenBank/DDBJ databases">
        <title>G10K-VGP Goodes thornscrub tortoise genome, primary haplotype.</title>
        <authorList>
            <person name="Murphy B."/>
            <person name="Edwards T."/>
            <person name="Rhie A."/>
            <person name="Koren S."/>
            <person name="Phillippy A."/>
            <person name="Fedrigo O."/>
            <person name="Haase B."/>
            <person name="Mountcastle J."/>
            <person name="Lewin H."/>
            <person name="Damas J."/>
            <person name="Howe K."/>
            <person name="Formenti G."/>
            <person name="Myers G."/>
            <person name="Durbin R."/>
            <person name="Jarvis E.D."/>
        </authorList>
    </citation>
    <scope>NUCLEOTIDE SEQUENCE [LARGE SCALE GENOMIC DNA]</scope>
</reference>
<feature type="domain" description="Snake toxin/toxin-like" evidence="2">
    <location>
        <begin position="19"/>
        <end position="53"/>
    </location>
</feature>
<evidence type="ECO:0000259" key="2">
    <source>
        <dbReference type="Pfam" id="PF00087"/>
    </source>
</evidence>
<evidence type="ECO:0000313" key="3">
    <source>
        <dbReference type="Ensembl" id="ENSGEVP00005024854.1"/>
    </source>
</evidence>
<evidence type="ECO:0000313" key="4">
    <source>
        <dbReference type="Proteomes" id="UP000694390"/>
    </source>
</evidence>
<reference evidence="3" key="2">
    <citation type="submission" date="2025-08" db="UniProtKB">
        <authorList>
            <consortium name="Ensembl"/>
        </authorList>
    </citation>
    <scope>IDENTIFICATION</scope>
</reference>
<protein>
    <recommendedName>
        <fullName evidence="2">Snake toxin/toxin-like domain-containing protein</fullName>
    </recommendedName>
</protein>
<keyword evidence="4" id="KW-1185">Reference proteome</keyword>
<reference evidence="3" key="3">
    <citation type="submission" date="2025-09" db="UniProtKB">
        <authorList>
            <consortium name="Ensembl"/>
        </authorList>
    </citation>
    <scope>IDENTIFICATION</scope>
</reference>
<dbReference type="Pfam" id="PF00087">
    <property type="entry name" value="Toxin_TOLIP"/>
    <property type="match status" value="1"/>
</dbReference>
<organism evidence="3 4">
    <name type="scientific">Gopherus evgoodei</name>
    <name type="common">Goodes thornscrub tortoise</name>
    <dbReference type="NCBI Taxonomy" id="1825980"/>
    <lineage>
        <taxon>Eukaryota</taxon>
        <taxon>Metazoa</taxon>
        <taxon>Chordata</taxon>
        <taxon>Craniata</taxon>
        <taxon>Vertebrata</taxon>
        <taxon>Euteleostomi</taxon>
        <taxon>Archelosauria</taxon>
        <taxon>Testudinata</taxon>
        <taxon>Testudines</taxon>
        <taxon>Cryptodira</taxon>
        <taxon>Durocryptodira</taxon>
        <taxon>Testudinoidea</taxon>
        <taxon>Testudinidae</taxon>
        <taxon>Gopherus</taxon>
    </lineage>
</organism>
<name>A0A8C4YFW4_9SAUR</name>
<keyword evidence="1" id="KW-0732">Signal</keyword>
<evidence type="ECO:0000256" key="1">
    <source>
        <dbReference type="SAM" id="SignalP"/>
    </source>
</evidence>
<sequence length="61" mass="6593">KGVFAPGLWVVLVGFADSLWCFACENQSNNLSCLKITKCSDVDKHCLTTVGYAGIGKCQDH</sequence>
<feature type="chain" id="PRO_5034388810" description="Snake toxin/toxin-like domain-containing protein" evidence="1">
    <location>
        <begin position="22"/>
        <end position="61"/>
    </location>
</feature>
<feature type="signal peptide" evidence="1">
    <location>
        <begin position="1"/>
        <end position="21"/>
    </location>
</feature>
<dbReference type="InterPro" id="IPR035076">
    <property type="entry name" value="Toxin/TOLIP"/>
</dbReference>